<sequence length="238" mass="27252">MSFDDYASFMAQEIDRIADDSSLEDVIGEALPPAVAQRVAQGLQNEVDLRCREIFNTRNQDIVLAKIKDAESTKRLEELKTIIELVGDFPRERIGEDLVDMGTEEAPKYFSLQNIMADLEKLPRVSLVDSDDGDDAALMREYDELRQSLAEKAQVIRLGKIKLRNWQSQLDKLELLVSAVRETHGNDAEAYFRDYRERVLKEAKESAMLIEEVLKKNTQLSPDKRDLLLELAKQFNFA</sequence>
<accession>A0A1G4MF08</accession>
<reference evidence="2" key="1">
    <citation type="submission" date="2016-03" db="EMBL/GenBank/DDBJ databases">
        <authorList>
            <person name="Devillers H."/>
        </authorList>
    </citation>
    <scope>NUCLEOTIDE SEQUENCE [LARGE SCALE GENOMIC DNA]</scope>
</reference>
<protein>
    <submittedName>
        <fullName evidence="1">LAFE_0F04016g1_1</fullName>
    </submittedName>
</protein>
<dbReference type="AlphaFoldDB" id="A0A1G4MF08"/>
<dbReference type="EMBL" id="LT598490">
    <property type="protein sequence ID" value="SCW02328.1"/>
    <property type="molecule type" value="Genomic_DNA"/>
</dbReference>
<name>A0A1G4MF08_LACFM</name>
<evidence type="ECO:0000313" key="1">
    <source>
        <dbReference type="EMBL" id="SCW02328.1"/>
    </source>
</evidence>
<keyword evidence="2" id="KW-1185">Reference proteome</keyword>
<dbReference type="OMA" id="YELENEW"/>
<dbReference type="Proteomes" id="UP000190831">
    <property type="component" value="Chromosome F"/>
</dbReference>
<dbReference type="OrthoDB" id="4067856at2759"/>
<gene>
    <name evidence="1" type="ORF">LAFE_0F04016G</name>
</gene>
<organism evidence="1 2">
    <name type="scientific">Lachancea fermentati</name>
    <name type="common">Zygosaccharomyces fermentati</name>
    <dbReference type="NCBI Taxonomy" id="4955"/>
    <lineage>
        <taxon>Eukaryota</taxon>
        <taxon>Fungi</taxon>
        <taxon>Dikarya</taxon>
        <taxon>Ascomycota</taxon>
        <taxon>Saccharomycotina</taxon>
        <taxon>Saccharomycetes</taxon>
        <taxon>Saccharomycetales</taxon>
        <taxon>Saccharomycetaceae</taxon>
        <taxon>Lachancea</taxon>
    </lineage>
</organism>
<dbReference type="STRING" id="4955.A0A1G4MF08"/>
<proteinExistence type="predicted"/>
<evidence type="ECO:0000313" key="2">
    <source>
        <dbReference type="Proteomes" id="UP000190831"/>
    </source>
</evidence>